<dbReference type="PROSITE" id="PS50297">
    <property type="entry name" value="ANK_REP_REGION"/>
    <property type="match status" value="3"/>
</dbReference>
<comment type="caution">
    <text evidence="4">The sequence shown here is derived from an EMBL/GenBank/DDBJ whole genome shotgun (WGS) entry which is preliminary data.</text>
</comment>
<dbReference type="AlphaFoldDB" id="A0A8H7EC72"/>
<accession>A0A8H7EC72</accession>
<feature type="repeat" description="ANK" evidence="3">
    <location>
        <begin position="769"/>
        <end position="801"/>
    </location>
</feature>
<name>A0A8H7EC72_9PLEO</name>
<keyword evidence="2 3" id="KW-0040">ANK repeat</keyword>
<sequence length="928" mass="102420">MSHPSTLQFVHQQSIDHQIIYMIFHRLVNDSDAIQILEDPKTELDQIFKTGVIHCFSLGKRGLSSLISSTPLSFIPALTQNIFRAALVLGNGEILRYILEMNRASFANQSFFLGGAEYYPLEYACQKGHIQTTKALLDHSADPNWQTPVYGRAPLTVILGVPSENTDRQTGVQILRLLIDHGLEPQPKEFVMRIHNFNKDELLILATHCLDKSFETFIEYYGLPVLLLEPAWDDPFSKTLKAILDLAFLELGGRRTIWDSVLSDSLSAAILRSRASAVDTLLSMGATPDIHCLISAAQSNDVHVLKDILSRGLDPNTVAPTPIDRTGPDIYYLANWKRERDCTALSESIVNRSRGAFQVLYEQGFVSSVSNRPIGFASAFVAACQVGDSILIQQFLSMPNFPRRQPKLEQAIKAAIDGDQYHIVEKLLSVGMKPSLRSLELAFQKRKLTTAILLARYMSDAVSSGVGPDVQKVTILWEALRWGDQTAIELVLKMGHPVNVCDQLREGTFKDWDLLPEIRAPDNSRPWRYTPLSAVILARNTTAVKTLMAYGAHSVCFSAHDTSHKFAYSHYIDLEEQGWILTPLAAAIVTNDLHLISEILRIGADPFDNSALFVCAMIDSQDEVVALLLSAFRTRYPDGARSFGSDALYQTIRRGNARLLRLLAKDVNLIGRVKKHRKPNFDRFHMTQDTVYTSPLGEAVRRHADSESAGGMLDYLLPLVQDHDVIVHKSYKHGAMTPLLFAISLDSLATVRKLHQAGANISLPAEWLIDRTPLQAASRAGSKDIVEYLIREGVDPNEPPAVHAGATAIQLAAITGKIGVATVLLDAGADINAPPAFCDGRTAFEGAAEHGRIEMMIFLVSRGADLTSNGSVQYRRAVEFAKDNAQHAARKLADDLYAKVSTSQGPSFIDMGVDAWAGVGANSFESFL</sequence>
<gene>
    <name evidence="4" type="ORF">GT037_009132</name>
</gene>
<evidence type="ECO:0000256" key="3">
    <source>
        <dbReference type="PROSITE-ProRule" id="PRU00023"/>
    </source>
</evidence>
<feature type="repeat" description="ANK" evidence="3">
    <location>
        <begin position="839"/>
        <end position="871"/>
    </location>
</feature>
<evidence type="ECO:0000313" key="4">
    <source>
        <dbReference type="EMBL" id="KAF7672631.1"/>
    </source>
</evidence>
<evidence type="ECO:0008006" key="6">
    <source>
        <dbReference type="Google" id="ProtNLM"/>
    </source>
</evidence>
<dbReference type="InterPro" id="IPR051165">
    <property type="entry name" value="Multifunctional_ANK_Repeat"/>
</dbReference>
<dbReference type="Pfam" id="PF12796">
    <property type="entry name" value="Ank_2"/>
    <property type="match status" value="2"/>
</dbReference>
<dbReference type="InterPro" id="IPR002110">
    <property type="entry name" value="Ankyrin_rpt"/>
</dbReference>
<dbReference type="GeneID" id="62207357"/>
<dbReference type="PANTHER" id="PTHR24123">
    <property type="entry name" value="ANKYRIN REPEAT-CONTAINING"/>
    <property type="match status" value="1"/>
</dbReference>
<dbReference type="SUPFAM" id="SSF48403">
    <property type="entry name" value="Ankyrin repeat"/>
    <property type="match status" value="2"/>
</dbReference>
<feature type="repeat" description="ANK" evidence="3">
    <location>
        <begin position="804"/>
        <end position="836"/>
    </location>
</feature>
<evidence type="ECO:0000256" key="2">
    <source>
        <dbReference type="ARBA" id="ARBA00023043"/>
    </source>
</evidence>
<dbReference type="RefSeq" id="XP_038782981.1">
    <property type="nucleotide sequence ID" value="XM_038934179.1"/>
</dbReference>
<keyword evidence="1" id="KW-0677">Repeat</keyword>
<dbReference type="EMBL" id="JAAABM010000015">
    <property type="protein sequence ID" value="KAF7672631.1"/>
    <property type="molecule type" value="Genomic_DNA"/>
</dbReference>
<reference evidence="4" key="2">
    <citation type="submission" date="2020-08" db="EMBL/GenBank/DDBJ databases">
        <title>Draft Genome Sequence of Cumin Blight Pathogen Alternaria burnsii.</title>
        <authorList>
            <person name="Feng Z."/>
        </authorList>
    </citation>
    <scope>NUCLEOTIDE SEQUENCE</scope>
    <source>
        <strain evidence="4">CBS107.38</strain>
    </source>
</reference>
<organism evidence="4 5">
    <name type="scientific">Alternaria burnsii</name>
    <dbReference type="NCBI Taxonomy" id="1187904"/>
    <lineage>
        <taxon>Eukaryota</taxon>
        <taxon>Fungi</taxon>
        <taxon>Dikarya</taxon>
        <taxon>Ascomycota</taxon>
        <taxon>Pezizomycotina</taxon>
        <taxon>Dothideomycetes</taxon>
        <taxon>Pleosporomycetidae</taxon>
        <taxon>Pleosporales</taxon>
        <taxon>Pleosporineae</taxon>
        <taxon>Pleosporaceae</taxon>
        <taxon>Alternaria</taxon>
        <taxon>Alternaria sect. Alternaria</taxon>
    </lineage>
</organism>
<dbReference type="Gene3D" id="1.25.40.20">
    <property type="entry name" value="Ankyrin repeat-containing domain"/>
    <property type="match status" value="4"/>
</dbReference>
<dbReference type="PANTHER" id="PTHR24123:SF33">
    <property type="entry name" value="PROTEIN HOS4"/>
    <property type="match status" value="1"/>
</dbReference>
<keyword evidence="5" id="KW-1185">Reference proteome</keyword>
<dbReference type="Proteomes" id="UP000596902">
    <property type="component" value="Unassembled WGS sequence"/>
</dbReference>
<protein>
    <recommendedName>
        <fullName evidence="6">Ankyrin</fullName>
    </recommendedName>
</protein>
<proteinExistence type="predicted"/>
<dbReference type="Pfam" id="PF00023">
    <property type="entry name" value="Ank"/>
    <property type="match status" value="1"/>
</dbReference>
<dbReference type="InterPro" id="IPR036770">
    <property type="entry name" value="Ankyrin_rpt-contain_sf"/>
</dbReference>
<evidence type="ECO:0000313" key="5">
    <source>
        <dbReference type="Proteomes" id="UP000596902"/>
    </source>
</evidence>
<evidence type="ECO:0000256" key="1">
    <source>
        <dbReference type="ARBA" id="ARBA00022737"/>
    </source>
</evidence>
<dbReference type="SMART" id="SM00248">
    <property type="entry name" value="ANK"/>
    <property type="match status" value="11"/>
</dbReference>
<dbReference type="PROSITE" id="PS50088">
    <property type="entry name" value="ANK_REPEAT"/>
    <property type="match status" value="3"/>
</dbReference>
<reference evidence="4" key="1">
    <citation type="submission" date="2020-01" db="EMBL/GenBank/DDBJ databases">
        <authorList>
            <person name="Feng Z.H.Z."/>
        </authorList>
    </citation>
    <scope>NUCLEOTIDE SEQUENCE</scope>
    <source>
        <strain evidence="4">CBS107.38</strain>
    </source>
</reference>